<keyword evidence="2 4" id="KW-0238">DNA-binding</keyword>
<evidence type="ECO:0000256" key="2">
    <source>
        <dbReference type="ARBA" id="ARBA00023125"/>
    </source>
</evidence>
<organism evidence="6 7">
    <name type="scientific">Phreatobacter oligotrophus</name>
    <dbReference type="NCBI Taxonomy" id="1122261"/>
    <lineage>
        <taxon>Bacteria</taxon>
        <taxon>Pseudomonadati</taxon>
        <taxon>Pseudomonadota</taxon>
        <taxon>Alphaproteobacteria</taxon>
        <taxon>Hyphomicrobiales</taxon>
        <taxon>Phreatobacteraceae</taxon>
        <taxon>Phreatobacter</taxon>
    </lineage>
</organism>
<evidence type="ECO:0000256" key="3">
    <source>
        <dbReference type="ARBA" id="ARBA00023163"/>
    </source>
</evidence>
<dbReference type="RefSeq" id="WP_170118121.1">
    <property type="nucleotide sequence ID" value="NZ_PZZL01000002.1"/>
</dbReference>
<dbReference type="PANTHER" id="PTHR30055:SF234">
    <property type="entry name" value="HTH-TYPE TRANSCRIPTIONAL REGULATOR BETI"/>
    <property type="match status" value="1"/>
</dbReference>
<dbReference type="Pfam" id="PF00440">
    <property type="entry name" value="TetR_N"/>
    <property type="match status" value="1"/>
</dbReference>
<dbReference type="SUPFAM" id="SSF46689">
    <property type="entry name" value="Homeodomain-like"/>
    <property type="match status" value="1"/>
</dbReference>
<name>A0A2T4ZFS5_9HYPH</name>
<evidence type="ECO:0000313" key="7">
    <source>
        <dbReference type="Proteomes" id="UP000241808"/>
    </source>
</evidence>
<evidence type="ECO:0000256" key="4">
    <source>
        <dbReference type="PROSITE-ProRule" id="PRU00335"/>
    </source>
</evidence>
<dbReference type="InterPro" id="IPR050109">
    <property type="entry name" value="HTH-type_TetR-like_transc_reg"/>
</dbReference>
<dbReference type="AlphaFoldDB" id="A0A2T4ZFS5"/>
<dbReference type="EMBL" id="PZZL01000002">
    <property type="protein sequence ID" value="PTM60772.1"/>
    <property type="molecule type" value="Genomic_DNA"/>
</dbReference>
<evidence type="ECO:0000256" key="1">
    <source>
        <dbReference type="ARBA" id="ARBA00023015"/>
    </source>
</evidence>
<comment type="caution">
    <text evidence="6">The sequence shown here is derived from an EMBL/GenBank/DDBJ whole genome shotgun (WGS) entry which is preliminary data.</text>
</comment>
<reference evidence="6 7" key="1">
    <citation type="submission" date="2018-04" db="EMBL/GenBank/DDBJ databases">
        <title>Genomic Encyclopedia of Archaeal and Bacterial Type Strains, Phase II (KMG-II): from individual species to whole genera.</title>
        <authorList>
            <person name="Goeker M."/>
        </authorList>
    </citation>
    <scope>NUCLEOTIDE SEQUENCE [LARGE SCALE GENOMIC DNA]</scope>
    <source>
        <strain evidence="6 7">DSM 25521</strain>
    </source>
</reference>
<feature type="domain" description="HTH tetR-type" evidence="5">
    <location>
        <begin position="13"/>
        <end position="73"/>
    </location>
</feature>
<protein>
    <submittedName>
        <fullName evidence="6">TetR family transcriptional regulator</fullName>
    </submittedName>
</protein>
<evidence type="ECO:0000313" key="6">
    <source>
        <dbReference type="EMBL" id="PTM60772.1"/>
    </source>
</evidence>
<evidence type="ECO:0000259" key="5">
    <source>
        <dbReference type="PROSITE" id="PS50977"/>
    </source>
</evidence>
<dbReference type="PRINTS" id="PR00455">
    <property type="entry name" value="HTHTETR"/>
</dbReference>
<dbReference type="PROSITE" id="PS50977">
    <property type="entry name" value="HTH_TETR_2"/>
    <property type="match status" value="1"/>
</dbReference>
<proteinExistence type="predicted"/>
<feature type="DNA-binding region" description="H-T-H motif" evidence="4">
    <location>
        <begin position="36"/>
        <end position="55"/>
    </location>
</feature>
<dbReference type="GO" id="GO:0000976">
    <property type="term" value="F:transcription cis-regulatory region binding"/>
    <property type="evidence" value="ECO:0007669"/>
    <property type="project" value="TreeGrafter"/>
</dbReference>
<dbReference type="InterPro" id="IPR009057">
    <property type="entry name" value="Homeodomain-like_sf"/>
</dbReference>
<dbReference type="Gene3D" id="1.10.357.10">
    <property type="entry name" value="Tetracycline Repressor, domain 2"/>
    <property type="match status" value="1"/>
</dbReference>
<dbReference type="GO" id="GO:0003700">
    <property type="term" value="F:DNA-binding transcription factor activity"/>
    <property type="evidence" value="ECO:0007669"/>
    <property type="project" value="TreeGrafter"/>
</dbReference>
<keyword evidence="1" id="KW-0805">Transcription regulation</keyword>
<gene>
    <name evidence="6" type="ORF">C8P69_102154</name>
</gene>
<keyword evidence="7" id="KW-1185">Reference proteome</keyword>
<dbReference type="PANTHER" id="PTHR30055">
    <property type="entry name" value="HTH-TYPE TRANSCRIPTIONAL REGULATOR RUTR"/>
    <property type="match status" value="1"/>
</dbReference>
<keyword evidence="3" id="KW-0804">Transcription</keyword>
<accession>A0A2T4ZFS5</accession>
<dbReference type="InterPro" id="IPR001647">
    <property type="entry name" value="HTH_TetR"/>
</dbReference>
<dbReference type="Proteomes" id="UP000241808">
    <property type="component" value="Unassembled WGS sequence"/>
</dbReference>
<sequence>MIKAVPAATIEGDPHRALVLDAADTVFARLGFRNCSLDDIARAAGVSRACLALHFASKEDVFIAAVDRALTMFRERTGQLLRRQGVPVETRVLDAFCTAHTTTIGSAVMSDIMAACEALVAPLVRDFEKDLATEVAEALAMAGIPARWTDEGLSADDLAGHLIILSLGITHKAADPVDYRARMASAIRLVCRTPKLVR</sequence>